<keyword evidence="2 7" id="KW-1003">Cell membrane</keyword>
<dbReference type="HAMAP" id="MF_01147">
    <property type="entry name" value="Lgt"/>
    <property type="match status" value="1"/>
</dbReference>
<dbReference type="GO" id="GO:0005886">
    <property type="term" value="C:plasma membrane"/>
    <property type="evidence" value="ECO:0007669"/>
    <property type="project" value="UniProtKB-SubCell"/>
</dbReference>
<feature type="transmembrane region" description="Helical" evidence="7">
    <location>
        <begin position="237"/>
        <end position="256"/>
    </location>
</feature>
<comment type="pathway">
    <text evidence="7">Protein modification; lipoprotein biosynthesis (diacylglyceryl transfer).</text>
</comment>
<dbReference type="PANTHER" id="PTHR30589">
    <property type="entry name" value="PROLIPOPROTEIN DIACYLGLYCERYL TRANSFERASE"/>
    <property type="match status" value="1"/>
</dbReference>
<sequence length="283" mass="30279">MNGIEIGVNPMIGHFGPFMPTWYGLLVALAVAAGWWLGVREARRRGLDTEKMRSMILWGLLGGVIGARLFHVVDRWDLYAGEPARALYVWEGGLAVYGGLIGGVLAGLVYARLAGLPFWKTADAAAPGLILGQGLGRLACIPNGDATGAPADVPWAFVYTNPASMVPPELLGEPLHPYPVYELLFDLALLGLLWSLRGVYKTDGLLFVTYAGVYAAGRFLLTFFRTEQVWFFGLQEAQAVSLAVLVILVPLLAWRLRARGTAASGRGGGRDLKNAAPKGGSAG</sequence>
<evidence type="ECO:0000256" key="2">
    <source>
        <dbReference type="ARBA" id="ARBA00022475"/>
    </source>
</evidence>
<dbReference type="EC" id="2.5.1.145" evidence="7"/>
<comment type="similarity">
    <text evidence="1 7">Belongs to the Lgt family.</text>
</comment>
<comment type="subcellular location">
    <subcellularLocation>
        <location evidence="7">Cell membrane</location>
        <topology evidence="7">Multi-pass membrane protein</topology>
    </subcellularLocation>
</comment>
<evidence type="ECO:0000313" key="10">
    <source>
        <dbReference type="Proteomes" id="UP000501452"/>
    </source>
</evidence>
<feature type="transmembrane region" description="Helical" evidence="7">
    <location>
        <begin position="93"/>
        <end position="111"/>
    </location>
</feature>
<dbReference type="EMBL" id="CP045120">
    <property type="protein sequence ID" value="QIN85383.1"/>
    <property type="molecule type" value="Genomic_DNA"/>
</dbReference>
<feature type="region of interest" description="Disordered" evidence="8">
    <location>
        <begin position="262"/>
        <end position="283"/>
    </location>
</feature>
<reference evidence="9 10" key="1">
    <citation type="submission" date="2019-10" db="EMBL/GenBank/DDBJ databases">
        <title>Rubrobacter sp nov SCSIO 52090 isolated from a deep-sea sediment in the South China Sea.</title>
        <authorList>
            <person name="Chen R.W."/>
        </authorList>
    </citation>
    <scope>NUCLEOTIDE SEQUENCE [LARGE SCALE GENOMIC DNA]</scope>
    <source>
        <strain evidence="9 10">SCSIO 52909</strain>
        <plasmid evidence="9 10">unnamed1</plasmid>
    </source>
</reference>
<evidence type="ECO:0000256" key="4">
    <source>
        <dbReference type="ARBA" id="ARBA00022692"/>
    </source>
</evidence>
<evidence type="ECO:0000256" key="1">
    <source>
        <dbReference type="ARBA" id="ARBA00007150"/>
    </source>
</evidence>
<keyword evidence="10" id="KW-1185">Reference proteome</keyword>
<feature type="transmembrane region" description="Helical" evidence="7">
    <location>
        <begin position="205"/>
        <end position="225"/>
    </location>
</feature>
<evidence type="ECO:0000256" key="6">
    <source>
        <dbReference type="ARBA" id="ARBA00023136"/>
    </source>
</evidence>
<dbReference type="KEGG" id="rub:GBA63_21980"/>
<evidence type="ECO:0000256" key="5">
    <source>
        <dbReference type="ARBA" id="ARBA00022989"/>
    </source>
</evidence>
<keyword evidence="4 7" id="KW-0812">Transmembrane</keyword>
<evidence type="ECO:0000256" key="3">
    <source>
        <dbReference type="ARBA" id="ARBA00022679"/>
    </source>
</evidence>
<accession>A0A6G8QG11</accession>
<evidence type="ECO:0000313" key="9">
    <source>
        <dbReference type="EMBL" id="QIN85383.1"/>
    </source>
</evidence>
<evidence type="ECO:0000256" key="8">
    <source>
        <dbReference type="SAM" id="MobiDB-lite"/>
    </source>
</evidence>
<dbReference type="InterPro" id="IPR001640">
    <property type="entry name" value="Lgt"/>
</dbReference>
<proteinExistence type="inferred from homology"/>
<dbReference type="RefSeq" id="WP_166180635.1">
    <property type="nucleotide sequence ID" value="NZ_CP045120.1"/>
</dbReference>
<feature type="transmembrane region" description="Helical" evidence="7">
    <location>
        <begin position="20"/>
        <end position="39"/>
    </location>
</feature>
<dbReference type="GO" id="GO:0008961">
    <property type="term" value="F:phosphatidylglycerol-prolipoprotein diacylglyceryl transferase activity"/>
    <property type="evidence" value="ECO:0007669"/>
    <property type="project" value="UniProtKB-UniRule"/>
</dbReference>
<gene>
    <name evidence="7 9" type="primary">lgt</name>
    <name evidence="9" type="ORF">GBA63_21980</name>
</gene>
<comment type="function">
    <text evidence="7">Catalyzes the transfer of the diacylglyceryl group from phosphatidylglycerol to the sulfhydryl group of the N-terminal cysteine of a prolipoprotein, the first step in the formation of mature lipoproteins.</text>
</comment>
<organism evidence="9 10">
    <name type="scientific">Rubrobacter tropicus</name>
    <dbReference type="NCBI Taxonomy" id="2653851"/>
    <lineage>
        <taxon>Bacteria</taxon>
        <taxon>Bacillati</taxon>
        <taxon>Actinomycetota</taxon>
        <taxon>Rubrobacteria</taxon>
        <taxon>Rubrobacterales</taxon>
        <taxon>Rubrobacteraceae</taxon>
        <taxon>Rubrobacter</taxon>
    </lineage>
</organism>
<protein>
    <recommendedName>
        <fullName evidence="7">Phosphatidylglycerol--prolipoprotein diacylglyceryl transferase</fullName>
        <ecNumber evidence="7">2.5.1.145</ecNumber>
    </recommendedName>
</protein>
<keyword evidence="3 7" id="KW-0808">Transferase</keyword>
<evidence type="ECO:0000256" key="7">
    <source>
        <dbReference type="HAMAP-Rule" id="MF_01147"/>
    </source>
</evidence>
<dbReference type="PANTHER" id="PTHR30589:SF0">
    <property type="entry name" value="PHOSPHATIDYLGLYCEROL--PROLIPOPROTEIN DIACYLGLYCERYL TRANSFERASE"/>
    <property type="match status" value="1"/>
</dbReference>
<keyword evidence="9" id="KW-0449">Lipoprotein</keyword>
<dbReference type="Proteomes" id="UP000501452">
    <property type="component" value="Plasmid unnamed1"/>
</dbReference>
<dbReference type="Pfam" id="PF01790">
    <property type="entry name" value="LGT"/>
    <property type="match status" value="1"/>
</dbReference>
<comment type="catalytic activity">
    <reaction evidence="7">
        <text>L-cysteinyl-[prolipoprotein] + a 1,2-diacyl-sn-glycero-3-phospho-(1'-sn-glycerol) = an S-1,2-diacyl-sn-glyceryl-L-cysteinyl-[prolipoprotein] + sn-glycerol 1-phosphate + H(+)</text>
        <dbReference type="Rhea" id="RHEA:56712"/>
        <dbReference type="Rhea" id="RHEA-COMP:14679"/>
        <dbReference type="Rhea" id="RHEA-COMP:14680"/>
        <dbReference type="ChEBI" id="CHEBI:15378"/>
        <dbReference type="ChEBI" id="CHEBI:29950"/>
        <dbReference type="ChEBI" id="CHEBI:57685"/>
        <dbReference type="ChEBI" id="CHEBI:64716"/>
        <dbReference type="ChEBI" id="CHEBI:140658"/>
        <dbReference type="EC" id="2.5.1.145"/>
    </reaction>
</comment>
<keyword evidence="5 7" id="KW-1133">Transmembrane helix</keyword>
<geneLocation type="plasmid" evidence="9 10">
    <name>unnamed1</name>
</geneLocation>
<keyword evidence="6 7" id="KW-0472">Membrane</keyword>
<dbReference type="AlphaFoldDB" id="A0A6G8QG11"/>
<dbReference type="GO" id="GO:0042158">
    <property type="term" value="P:lipoprotein biosynthetic process"/>
    <property type="evidence" value="ECO:0007669"/>
    <property type="project" value="UniProtKB-UniRule"/>
</dbReference>
<dbReference type="NCBIfam" id="TIGR00544">
    <property type="entry name" value="lgt"/>
    <property type="match status" value="1"/>
</dbReference>
<name>A0A6G8QG11_9ACTN</name>
<dbReference type="UniPathway" id="UPA00664"/>
<keyword evidence="9" id="KW-0614">Plasmid</keyword>
<feature type="transmembrane region" description="Helical" evidence="7">
    <location>
        <begin position="55"/>
        <end position="73"/>
    </location>
</feature>
<feature type="binding site" evidence="7">
    <location>
        <position position="137"/>
    </location>
    <ligand>
        <name>a 1,2-diacyl-sn-glycero-3-phospho-(1'-sn-glycerol)</name>
        <dbReference type="ChEBI" id="CHEBI:64716"/>
    </ligand>
</feature>